<dbReference type="Proteomes" id="UP001064971">
    <property type="component" value="Plasmid pDAETH-1"/>
</dbReference>
<reference evidence="1" key="1">
    <citation type="submission" date="2022-07" db="EMBL/GenBank/DDBJ databases">
        <title>Complete Genome Sequence of the Radioresistant Bacterium Deinococcus aetherius ST0316, Isolated from the Air Dust collected in Lower Stratosphere above Japan.</title>
        <authorList>
            <person name="Satoh K."/>
            <person name="Hagiwara K."/>
            <person name="Katsumata K."/>
            <person name="Kubo A."/>
            <person name="Yokobori S."/>
            <person name="Yamagishi A."/>
            <person name="Oono Y."/>
            <person name="Narumi I."/>
        </authorList>
    </citation>
    <scope>NUCLEOTIDE SEQUENCE</scope>
    <source>
        <strain evidence="1">ST0316</strain>
        <plasmid evidence="1">pDAETH-1</plasmid>
    </source>
</reference>
<gene>
    <name evidence="1" type="ORF">DAETH_38570</name>
</gene>
<name>A0ABN6RKP7_9DEIO</name>
<dbReference type="InterPro" id="IPR014942">
    <property type="entry name" value="AbiEii"/>
</dbReference>
<keyword evidence="1" id="KW-0614">Plasmid</keyword>
<evidence type="ECO:0000313" key="2">
    <source>
        <dbReference type="Proteomes" id="UP001064971"/>
    </source>
</evidence>
<geneLocation type="plasmid" evidence="1 2">
    <name>pDAETH-1</name>
</geneLocation>
<accession>A0ABN6RKP7</accession>
<proteinExistence type="predicted"/>
<evidence type="ECO:0000313" key="1">
    <source>
        <dbReference type="EMBL" id="BDP43888.1"/>
    </source>
</evidence>
<dbReference type="Pfam" id="PF08843">
    <property type="entry name" value="AbiEii"/>
    <property type="match status" value="1"/>
</dbReference>
<organism evidence="1 2">
    <name type="scientific">Deinococcus aetherius</name>
    <dbReference type="NCBI Taxonomy" id="200252"/>
    <lineage>
        <taxon>Bacteria</taxon>
        <taxon>Thermotogati</taxon>
        <taxon>Deinococcota</taxon>
        <taxon>Deinococci</taxon>
        <taxon>Deinococcales</taxon>
        <taxon>Deinococcaceae</taxon>
        <taxon>Deinococcus</taxon>
    </lineage>
</organism>
<dbReference type="EMBL" id="AP026561">
    <property type="protein sequence ID" value="BDP43888.1"/>
    <property type="molecule type" value="Genomic_DNA"/>
</dbReference>
<keyword evidence="2" id="KW-1185">Reference proteome</keyword>
<protein>
    <submittedName>
        <fullName evidence="1">Uncharacterized protein</fullName>
    </submittedName>
</protein>
<sequence>MGLQAQAFVRDRILPHLRAAAPALDARVQVVTEGEPAALQLALRYPTVLSAGTAHIRRRVLLEFGGKNRIEPREQCIIRTYLGEDAQVREAVELPEATVEVLDARRTFWDKLTALQVACAQPQKLRRLVHFSRHLLGLHVLMQGGIGPAALADVALRDDVIATKTVLFREAGVDDADCCTGKAVIVPQGEVLRALEQDYREMEASGMFGGEGISLRDILATLRQVRERLGREAAAPGEVTGDP</sequence>